<dbReference type="Proteomes" id="UP001499987">
    <property type="component" value="Unassembled WGS sequence"/>
</dbReference>
<evidence type="ECO:0000313" key="3">
    <source>
        <dbReference type="Proteomes" id="UP001499987"/>
    </source>
</evidence>
<dbReference type="EMBL" id="BAAALD010000144">
    <property type="protein sequence ID" value="GAA1124323.1"/>
    <property type="molecule type" value="Genomic_DNA"/>
</dbReference>
<keyword evidence="3" id="KW-1185">Reference proteome</keyword>
<name>A0ABP4ETC5_9ACTN</name>
<accession>A0ABP4ETC5</accession>
<organism evidence="2 3">
    <name type="scientific">Kitasatospora arboriphila</name>
    <dbReference type="NCBI Taxonomy" id="258052"/>
    <lineage>
        <taxon>Bacteria</taxon>
        <taxon>Bacillati</taxon>
        <taxon>Actinomycetota</taxon>
        <taxon>Actinomycetes</taxon>
        <taxon>Kitasatosporales</taxon>
        <taxon>Streptomycetaceae</taxon>
        <taxon>Kitasatospora</taxon>
    </lineage>
</organism>
<feature type="compositionally biased region" description="Basic and acidic residues" evidence="1">
    <location>
        <begin position="69"/>
        <end position="80"/>
    </location>
</feature>
<sequence length="102" mass="11209">MPEPFALLLPVFVLPTCATCGHDTQGTRAKPGGTVRCTRCKTMRRVPMGRPLFGPDDPTATVPHPGPRPKNERTTPRPERPAASTRRKARPARPKPRKAHQA</sequence>
<feature type="region of interest" description="Disordered" evidence="1">
    <location>
        <begin position="45"/>
        <end position="102"/>
    </location>
</feature>
<feature type="compositionally biased region" description="Basic residues" evidence="1">
    <location>
        <begin position="85"/>
        <end position="102"/>
    </location>
</feature>
<evidence type="ECO:0000256" key="1">
    <source>
        <dbReference type="SAM" id="MobiDB-lite"/>
    </source>
</evidence>
<protein>
    <submittedName>
        <fullName evidence="2">Uncharacterized protein</fullName>
    </submittedName>
</protein>
<evidence type="ECO:0000313" key="2">
    <source>
        <dbReference type="EMBL" id="GAA1124323.1"/>
    </source>
</evidence>
<proteinExistence type="predicted"/>
<gene>
    <name evidence="2" type="ORF">GCM10009663_74120</name>
</gene>
<reference evidence="3" key="1">
    <citation type="journal article" date="2019" name="Int. J. Syst. Evol. Microbiol.">
        <title>The Global Catalogue of Microorganisms (GCM) 10K type strain sequencing project: providing services to taxonomists for standard genome sequencing and annotation.</title>
        <authorList>
            <consortium name="The Broad Institute Genomics Platform"/>
            <consortium name="The Broad Institute Genome Sequencing Center for Infectious Disease"/>
            <person name="Wu L."/>
            <person name="Ma J."/>
        </authorList>
    </citation>
    <scope>NUCLEOTIDE SEQUENCE [LARGE SCALE GENOMIC DNA]</scope>
    <source>
        <strain evidence="3">JCM 13002</strain>
    </source>
</reference>
<comment type="caution">
    <text evidence="2">The sequence shown here is derived from an EMBL/GenBank/DDBJ whole genome shotgun (WGS) entry which is preliminary data.</text>
</comment>